<accession>A0A061H9U8</accession>
<dbReference type="HOGENOM" id="CLU_072861_0_0_1"/>
<proteinExistence type="predicted"/>
<dbReference type="Proteomes" id="UP000053664">
    <property type="component" value="Unassembled WGS sequence"/>
</dbReference>
<dbReference type="AlphaFoldDB" id="A0A061H9U8"/>
<evidence type="ECO:0000313" key="3">
    <source>
        <dbReference type="Proteomes" id="UP000053664"/>
    </source>
</evidence>
<feature type="region of interest" description="Disordered" evidence="1">
    <location>
        <begin position="80"/>
        <end position="99"/>
    </location>
</feature>
<dbReference type="RefSeq" id="XP_007878697.1">
    <property type="nucleotide sequence ID" value="XM_007880506.1"/>
</dbReference>
<reference evidence="2 3" key="1">
    <citation type="journal article" date="2013" name="Plant Cell">
        <title>The transition from a phytopathogenic smut ancestor to an anamorphic biocontrol agent deciphered by comparative whole-genome analysis.</title>
        <authorList>
            <person name="Lefebvre F."/>
            <person name="Joly D.L."/>
            <person name="Labbe C."/>
            <person name="Teichmann B."/>
            <person name="Linning R."/>
            <person name="Belzile F."/>
            <person name="Bakkeren G."/>
            <person name="Belanger R.R."/>
        </authorList>
    </citation>
    <scope>NUCLEOTIDE SEQUENCE [LARGE SCALE GENOMIC DNA]</scope>
    <source>
        <strain evidence="2 3">PF-1</strain>
    </source>
</reference>
<dbReference type="GeneID" id="19317101"/>
<dbReference type="KEGG" id="pfp:PFL1_02989"/>
<evidence type="ECO:0000256" key="1">
    <source>
        <dbReference type="SAM" id="MobiDB-lite"/>
    </source>
</evidence>
<sequence length="253" mass="28288">MTTTAATTLTAQLLQRSLPHIPSYGFTQRCVAASNPDVAAHTISSLFPGPDTASTSAPRRLFHAYDEHALHSVLPSLDEGAGREVRMSPPSEQEERKRYDDVVEKLVERLRRSWDVRGALVDGLANEARHPITHLLPLGRWSFDTIPTPLPLLQRSQAITARILTHPSLRYAESDTTQWYATRARLAFAFVVAELHVASQRAECEASQDLLRRVAHARDTSVLSDVLRLRGDANEWIRWGGRGWVGTLRSWGL</sequence>
<organism evidence="2 3">
    <name type="scientific">Pseudozyma flocculosa PF-1</name>
    <dbReference type="NCBI Taxonomy" id="1277687"/>
    <lineage>
        <taxon>Eukaryota</taxon>
        <taxon>Fungi</taxon>
        <taxon>Dikarya</taxon>
        <taxon>Basidiomycota</taxon>
        <taxon>Ustilaginomycotina</taxon>
        <taxon>Ustilaginomycetes</taxon>
        <taxon>Ustilaginales</taxon>
        <taxon>Ustilaginaceae</taxon>
        <taxon>Pseudozyma</taxon>
    </lineage>
</organism>
<name>A0A061H9U8_9BASI</name>
<gene>
    <name evidence="2" type="ORF">PFL1_02989</name>
</gene>
<dbReference type="EMBL" id="KE361631">
    <property type="protein sequence ID" value="EPQ29234.1"/>
    <property type="molecule type" value="Genomic_DNA"/>
</dbReference>
<protein>
    <recommendedName>
        <fullName evidence="4">Ubiquinone biosynthesis protein</fullName>
    </recommendedName>
</protein>
<evidence type="ECO:0000313" key="2">
    <source>
        <dbReference type="EMBL" id="EPQ29234.1"/>
    </source>
</evidence>
<dbReference type="eggNOG" id="ENOG502RDZK">
    <property type="taxonomic scope" value="Eukaryota"/>
</dbReference>
<evidence type="ECO:0008006" key="4">
    <source>
        <dbReference type="Google" id="ProtNLM"/>
    </source>
</evidence>